<protein>
    <recommendedName>
        <fullName evidence="10">Polymerase nucleotidyl transferase domain-containing protein</fullName>
    </recommendedName>
</protein>
<organism evidence="11 12">
    <name type="scientific">Arsenicibacter rosenii</name>
    <dbReference type="NCBI Taxonomy" id="1750698"/>
    <lineage>
        <taxon>Bacteria</taxon>
        <taxon>Pseudomonadati</taxon>
        <taxon>Bacteroidota</taxon>
        <taxon>Cytophagia</taxon>
        <taxon>Cytophagales</taxon>
        <taxon>Spirosomataceae</taxon>
        <taxon>Arsenicibacter</taxon>
    </lineage>
</organism>
<dbReference type="GO" id="GO:0046872">
    <property type="term" value="F:metal ion binding"/>
    <property type="evidence" value="ECO:0007669"/>
    <property type="project" value="UniProtKB-KW"/>
</dbReference>
<dbReference type="Gene3D" id="3.30.460.10">
    <property type="entry name" value="Beta Polymerase, domain 2"/>
    <property type="match status" value="1"/>
</dbReference>
<evidence type="ECO:0000313" key="12">
    <source>
        <dbReference type="Proteomes" id="UP000181790"/>
    </source>
</evidence>
<evidence type="ECO:0000256" key="6">
    <source>
        <dbReference type="ARBA" id="ARBA00022741"/>
    </source>
</evidence>
<keyword evidence="7" id="KW-0067">ATP-binding</keyword>
<evidence type="ECO:0000256" key="1">
    <source>
        <dbReference type="ARBA" id="ARBA00001946"/>
    </source>
</evidence>
<keyword evidence="3" id="KW-0808">Transferase</keyword>
<dbReference type="Pfam" id="PF01909">
    <property type="entry name" value="NTP_transf_2"/>
    <property type="match status" value="1"/>
</dbReference>
<proteinExistence type="inferred from homology"/>
<dbReference type="AlphaFoldDB" id="A0A1S2VGD2"/>
<keyword evidence="5" id="KW-0479">Metal-binding</keyword>
<evidence type="ECO:0000313" key="11">
    <source>
        <dbReference type="EMBL" id="OIN57774.1"/>
    </source>
</evidence>
<comment type="similarity">
    <text evidence="9">Belongs to the MntA antitoxin family.</text>
</comment>
<evidence type="ECO:0000256" key="2">
    <source>
        <dbReference type="ARBA" id="ARBA00022649"/>
    </source>
</evidence>
<evidence type="ECO:0000256" key="3">
    <source>
        <dbReference type="ARBA" id="ARBA00022679"/>
    </source>
</evidence>
<evidence type="ECO:0000256" key="7">
    <source>
        <dbReference type="ARBA" id="ARBA00022840"/>
    </source>
</evidence>
<name>A0A1S2VGD2_9BACT</name>
<dbReference type="PANTHER" id="PTHR33571">
    <property type="entry name" value="SSL8005 PROTEIN"/>
    <property type="match status" value="1"/>
</dbReference>
<comment type="caution">
    <text evidence="11">The sequence shown here is derived from an EMBL/GenBank/DDBJ whole genome shotgun (WGS) entry which is preliminary data.</text>
</comment>
<gene>
    <name evidence="11" type="ORF">BLX24_18430</name>
</gene>
<keyword evidence="8" id="KW-0460">Magnesium</keyword>
<comment type="cofactor">
    <cofactor evidence="1">
        <name>Mg(2+)</name>
        <dbReference type="ChEBI" id="CHEBI:18420"/>
    </cofactor>
</comment>
<accession>A0A1S2VGD2</accession>
<dbReference type="InterPro" id="IPR002934">
    <property type="entry name" value="Polymerase_NTP_transf_dom"/>
</dbReference>
<dbReference type="CDD" id="cd05403">
    <property type="entry name" value="NT_KNTase_like"/>
    <property type="match status" value="1"/>
</dbReference>
<keyword evidence="4" id="KW-0548">Nucleotidyltransferase</keyword>
<dbReference type="Proteomes" id="UP000181790">
    <property type="component" value="Unassembled WGS sequence"/>
</dbReference>
<evidence type="ECO:0000256" key="4">
    <source>
        <dbReference type="ARBA" id="ARBA00022695"/>
    </source>
</evidence>
<keyword evidence="12" id="KW-1185">Reference proteome</keyword>
<evidence type="ECO:0000259" key="10">
    <source>
        <dbReference type="Pfam" id="PF01909"/>
    </source>
</evidence>
<reference evidence="11 12" key="1">
    <citation type="submission" date="2016-10" db="EMBL/GenBank/DDBJ databases">
        <title>Arsenicibacter rosenii gen. nov., sp. nov., an efficient arsenic-methylating bacterium isolated from an arsenic-contaminated paddy soil.</title>
        <authorList>
            <person name="Huang K."/>
        </authorList>
    </citation>
    <scope>NUCLEOTIDE SEQUENCE [LARGE SCALE GENOMIC DNA]</scope>
    <source>
        <strain evidence="11 12">SM-1</strain>
    </source>
</reference>
<keyword evidence="2" id="KW-1277">Toxin-antitoxin system</keyword>
<dbReference type="SUPFAM" id="SSF81301">
    <property type="entry name" value="Nucleotidyltransferase"/>
    <property type="match status" value="1"/>
</dbReference>
<evidence type="ECO:0000256" key="8">
    <source>
        <dbReference type="ARBA" id="ARBA00022842"/>
    </source>
</evidence>
<dbReference type="InterPro" id="IPR052038">
    <property type="entry name" value="Type-VII_TA_antitoxin"/>
</dbReference>
<evidence type="ECO:0000256" key="5">
    <source>
        <dbReference type="ARBA" id="ARBA00022723"/>
    </source>
</evidence>
<dbReference type="PANTHER" id="PTHR33571:SF12">
    <property type="entry name" value="BSL3053 PROTEIN"/>
    <property type="match status" value="1"/>
</dbReference>
<evidence type="ECO:0000256" key="9">
    <source>
        <dbReference type="ARBA" id="ARBA00038276"/>
    </source>
</evidence>
<dbReference type="InterPro" id="IPR043519">
    <property type="entry name" value="NT_sf"/>
</dbReference>
<dbReference type="GO" id="GO:0005524">
    <property type="term" value="F:ATP binding"/>
    <property type="evidence" value="ECO:0007669"/>
    <property type="project" value="UniProtKB-KW"/>
</dbReference>
<keyword evidence="6" id="KW-0547">Nucleotide-binding</keyword>
<dbReference type="EMBL" id="MORL01000010">
    <property type="protein sequence ID" value="OIN57774.1"/>
    <property type="molecule type" value="Genomic_DNA"/>
</dbReference>
<dbReference type="GO" id="GO:0016779">
    <property type="term" value="F:nucleotidyltransferase activity"/>
    <property type="evidence" value="ECO:0007669"/>
    <property type="project" value="UniProtKB-KW"/>
</dbReference>
<feature type="domain" description="Polymerase nucleotidyl transferase" evidence="10">
    <location>
        <begin position="12"/>
        <end position="94"/>
    </location>
</feature>
<sequence>MHPIVEQKMASLKQLCEAHKIKSMYLFGSAVDGTFNEQRSDIDFLVRFQDGLRPEEAGQHLLTLQCELEDLFSRKVDLMIERPFRNPYFANSVEATKQMIYAA</sequence>